<keyword evidence="2" id="KW-1185">Reference proteome</keyword>
<gene>
    <name evidence="1" type="ORF">UO65_1939</name>
</gene>
<dbReference type="RefSeq" id="WP_035280768.1">
    <property type="nucleotide sequence ID" value="NZ_AYXG01000072.1"/>
</dbReference>
<dbReference type="OrthoDB" id="3699236at2"/>
<evidence type="ECO:0000313" key="1">
    <source>
        <dbReference type="EMBL" id="EWC62745.1"/>
    </source>
</evidence>
<proteinExistence type="predicted"/>
<comment type="caution">
    <text evidence="1">The sequence shown here is derived from an EMBL/GenBank/DDBJ whole genome shotgun (WGS) entry which is preliminary data.</text>
</comment>
<evidence type="ECO:0008006" key="3">
    <source>
        <dbReference type="Google" id="ProtNLM"/>
    </source>
</evidence>
<organism evidence="1 2">
    <name type="scientific">Actinokineospora spheciospongiae</name>
    <dbReference type="NCBI Taxonomy" id="909613"/>
    <lineage>
        <taxon>Bacteria</taxon>
        <taxon>Bacillati</taxon>
        <taxon>Actinomycetota</taxon>
        <taxon>Actinomycetes</taxon>
        <taxon>Pseudonocardiales</taxon>
        <taxon>Pseudonocardiaceae</taxon>
        <taxon>Actinokineospora</taxon>
    </lineage>
</organism>
<accession>W7IPE5</accession>
<evidence type="ECO:0000313" key="2">
    <source>
        <dbReference type="Proteomes" id="UP000019277"/>
    </source>
</evidence>
<protein>
    <recommendedName>
        <fullName evidence="3">PE domain-containing protein</fullName>
    </recommendedName>
</protein>
<name>W7IPE5_9PSEU</name>
<dbReference type="eggNOG" id="ENOG5030BI3">
    <property type="taxonomic scope" value="Bacteria"/>
</dbReference>
<sequence>MTMNLPASFAGISAAVYQLGVAADRGFTVSGPGAGALISAVTEMREVVVAALDNAVRFGQEPALGQTPAAQVYKPFMASIATDPVQGFIPFLERLQQDLVDAEAALRKSMAAYDGSDQTGTGVIVAAGSAKGIVT</sequence>
<dbReference type="EMBL" id="AYXG01000072">
    <property type="protein sequence ID" value="EWC62745.1"/>
    <property type="molecule type" value="Genomic_DNA"/>
</dbReference>
<reference evidence="1 2" key="1">
    <citation type="journal article" date="2014" name="Genome Announc.">
        <title>Draft Genome Sequence of the Antitrypanosomally Active Sponge-Associated Bacterium Actinokineospora sp. Strain EG49.</title>
        <authorList>
            <person name="Harjes J."/>
            <person name="Ryu T."/>
            <person name="Abdelmohsen U.R."/>
            <person name="Moitinho-Silva L."/>
            <person name="Horn H."/>
            <person name="Ravasi T."/>
            <person name="Hentschel U."/>
        </authorList>
    </citation>
    <scope>NUCLEOTIDE SEQUENCE [LARGE SCALE GENOMIC DNA]</scope>
    <source>
        <strain evidence="1 2">EG49</strain>
    </source>
</reference>
<dbReference type="AlphaFoldDB" id="W7IPE5"/>
<dbReference type="Proteomes" id="UP000019277">
    <property type="component" value="Unassembled WGS sequence"/>
</dbReference>